<feature type="compositionally biased region" description="Basic and acidic residues" evidence="4">
    <location>
        <begin position="54"/>
        <end position="71"/>
    </location>
</feature>
<keyword evidence="1" id="KW-0677">Repeat</keyword>
<protein>
    <recommendedName>
        <fullName evidence="5">RRM domain-containing protein</fullName>
    </recommendedName>
</protein>
<feature type="compositionally biased region" description="Acidic residues" evidence="4">
    <location>
        <begin position="653"/>
        <end position="678"/>
    </location>
</feature>
<dbReference type="InterPro" id="IPR000504">
    <property type="entry name" value="RRM_dom"/>
</dbReference>
<dbReference type="Proteomes" id="UP000002009">
    <property type="component" value="Chromosome 16"/>
</dbReference>
<feature type="compositionally biased region" description="Pro residues" evidence="4">
    <location>
        <begin position="332"/>
        <end position="344"/>
    </location>
</feature>
<dbReference type="OrthoDB" id="439808at2759"/>
<feature type="compositionally biased region" description="Gly residues" evidence="4">
    <location>
        <begin position="557"/>
        <end position="575"/>
    </location>
</feature>
<keyword evidence="7" id="KW-1185">Reference proteome</keyword>
<dbReference type="CDD" id="cd12368">
    <property type="entry name" value="RRM3_RBM45"/>
    <property type="match status" value="1"/>
</dbReference>
<feature type="compositionally biased region" description="Pro residues" evidence="4">
    <location>
        <begin position="278"/>
        <end position="293"/>
    </location>
</feature>
<feature type="compositionally biased region" description="Basic and acidic residues" evidence="4">
    <location>
        <begin position="729"/>
        <end position="739"/>
    </location>
</feature>
<dbReference type="InterPro" id="IPR034207">
    <property type="entry name" value="RBM45_RRM3"/>
</dbReference>
<feature type="domain" description="RRM" evidence="5">
    <location>
        <begin position="821"/>
        <end position="893"/>
    </location>
</feature>
<feature type="region of interest" description="Disordered" evidence="4">
    <location>
        <begin position="142"/>
        <end position="294"/>
    </location>
</feature>
<feature type="compositionally biased region" description="Pro residues" evidence="4">
    <location>
        <begin position="153"/>
        <end position="165"/>
    </location>
</feature>
<dbReference type="PROSITE" id="PS50102">
    <property type="entry name" value="RRM"/>
    <property type="match status" value="2"/>
</dbReference>
<evidence type="ECO:0000313" key="6">
    <source>
        <dbReference type="EMBL" id="ACO68072.1"/>
    </source>
</evidence>
<dbReference type="STRING" id="296587.C1EIT8"/>
<sequence length="917" mass="94140">MSSADADDPPRSRLFVVCPKGTGQDTLQRAFEDLLAKLSAEDPPFASARGETTTARKDPDEDARKDEHHDDGLDEEDVGDEPPLVKHLESVRVVPRKGVAFAKFSDAATAMRCMAAIADANGALGALRVKCMLAEPKASAGAGAGAAERANGTPPPPPPPPPPPGGAAAAAGPAAAGSGGGVAAGSRPRGERSGEPPGGSASPKRARRGGDGDGNRTGDPNNSRPAVFPPPPHQTPACVLGSESRRRHHRTSRTSPTSSAESGGGIGGRGIGRSPVQNPVPSPPPMPPGPPPGVFLGEAWMGDGRRGALVFHPRTGGVPTLGVPTLVHPAAGAPPPPPHYPPPAFAHFPSGTAPHPHASAPNATPNFVHHAHVPGVHPRPNAPPPPPPDWPPPSPAASARSGASSALSGGGGGGGGGVTRGGGGGGGGAGEVTTSADSDSVRSNGGGVTAAGHTRRAFVVLDKTVTQSHLESLFRDTCEGVITVDLKTDGHSGKSRGFAYVTFESPAFVQAACERLNGRELPEGSGVRCKVMPALDREHRPTPERSNGSNKRRSNGNGNGNGRGGAGSAAGGASSGEGADRSTRTEAPSPSPESDLAKKKTRTMNEEKEEEEEEDDDDDDALSWQLPGPRKYSRLNSPSAGDVVPAQQRSFDPDDDGAIREEDEEDEEDDDDDDEAESGVEAASSRRLVLRRDASRSKAEEEATDAAMALGKVSLGVVPEEDTTAVLAEGDRTTRREGGTDAEPSDGTSPDDALDKFEGEGDDGPGGNRTRDLSDRDDDEPADAAGAGETTDRKPVNRRPGKSESEPASGEVAGSIPPGAGRVLFFRLALPLPSYALRHVLASHGEVAELSMRPDGASGRVEYADEEGADAALEALHATEILGIELRVSRLQADVVGKKAAAEGGGADQRKKRTRRA</sequence>
<evidence type="ECO:0000313" key="7">
    <source>
        <dbReference type="Proteomes" id="UP000002009"/>
    </source>
</evidence>
<feature type="compositionally biased region" description="Low complexity" evidence="4">
    <location>
        <begin position="142"/>
        <end position="152"/>
    </location>
</feature>
<dbReference type="PANTHER" id="PTHR23236">
    <property type="entry name" value="EUKARYOTIC TRANSLATION INITIATION FACTOR 4B/4H"/>
    <property type="match status" value="1"/>
</dbReference>
<dbReference type="RefSeq" id="XP_002506814.1">
    <property type="nucleotide sequence ID" value="XM_002506768.1"/>
</dbReference>
<dbReference type="PANTHER" id="PTHR23236:SF119">
    <property type="entry name" value="NUCLEAR RNA-BINDING PROTEIN SART-3"/>
    <property type="match status" value="1"/>
</dbReference>
<feature type="region of interest" description="Disordered" evidence="4">
    <location>
        <begin position="520"/>
        <end position="817"/>
    </location>
</feature>
<organism evidence="6 7">
    <name type="scientific">Micromonas commoda (strain RCC299 / NOUM17 / CCMP2709)</name>
    <name type="common">Picoplanktonic green alga</name>
    <dbReference type="NCBI Taxonomy" id="296587"/>
    <lineage>
        <taxon>Eukaryota</taxon>
        <taxon>Viridiplantae</taxon>
        <taxon>Chlorophyta</taxon>
        <taxon>Mamiellophyceae</taxon>
        <taxon>Mamiellales</taxon>
        <taxon>Mamiellaceae</taxon>
        <taxon>Micromonas</taxon>
    </lineage>
</organism>
<feature type="compositionally biased region" description="Low complexity" evidence="4">
    <location>
        <begin position="166"/>
        <end position="176"/>
    </location>
</feature>
<feature type="region of interest" description="Disordered" evidence="4">
    <location>
        <begin position="332"/>
        <end position="449"/>
    </location>
</feature>
<dbReference type="InterPro" id="IPR035979">
    <property type="entry name" value="RBD_domain_sf"/>
</dbReference>
<name>C1EIT8_MICCC</name>
<feature type="region of interest" description="Disordered" evidence="4">
    <location>
        <begin position="42"/>
        <end position="86"/>
    </location>
</feature>
<gene>
    <name evidence="6" type="ORF">MICPUN_64697</name>
</gene>
<dbReference type="EMBL" id="CP001334">
    <property type="protein sequence ID" value="ACO68072.1"/>
    <property type="molecule type" value="Genomic_DNA"/>
</dbReference>
<feature type="compositionally biased region" description="Acidic residues" evidence="4">
    <location>
        <begin position="607"/>
        <end position="621"/>
    </location>
</feature>
<accession>C1EIT8</accession>
<reference evidence="6 7" key="1">
    <citation type="journal article" date="2009" name="Science">
        <title>Green evolution and dynamic adaptations revealed by genomes of the marine picoeukaryotes Micromonas.</title>
        <authorList>
            <person name="Worden A.Z."/>
            <person name="Lee J.H."/>
            <person name="Mock T."/>
            <person name="Rouze P."/>
            <person name="Simmons M.P."/>
            <person name="Aerts A.L."/>
            <person name="Allen A.E."/>
            <person name="Cuvelier M.L."/>
            <person name="Derelle E."/>
            <person name="Everett M.V."/>
            <person name="Foulon E."/>
            <person name="Grimwood J."/>
            <person name="Gundlach H."/>
            <person name="Henrissat B."/>
            <person name="Napoli C."/>
            <person name="McDonald S.M."/>
            <person name="Parker M.S."/>
            <person name="Rombauts S."/>
            <person name="Salamov A."/>
            <person name="Von Dassow P."/>
            <person name="Badger J.H."/>
            <person name="Coutinho P.M."/>
            <person name="Demir E."/>
            <person name="Dubchak I."/>
            <person name="Gentemann C."/>
            <person name="Eikrem W."/>
            <person name="Gready J.E."/>
            <person name="John U."/>
            <person name="Lanier W."/>
            <person name="Lindquist E.A."/>
            <person name="Lucas S."/>
            <person name="Mayer K.F."/>
            <person name="Moreau H."/>
            <person name="Not F."/>
            <person name="Otillar R."/>
            <person name="Panaud O."/>
            <person name="Pangilinan J."/>
            <person name="Paulsen I."/>
            <person name="Piegu B."/>
            <person name="Poliakov A."/>
            <person name="Robbens S."/>
            <person name="Schmutz J."/>
            <person name="Toulza E."/>
            <person name="Wyss T."/>
            <person name="Zelensky A."/>
            <person name="Zhou K."/>
            <person name="Armbrust E.V."/>
            <person name="Bhattacharya D."/>
            <person name="Goodenough U.W."/>
            <person name="Van de Peer Y."/>
            <person name="Grigoriev I.V."/>
        </authorList>
    </citation>
    <scope>NUCLEOTIDE SEQUENCE [LARGE SCALE GENOMIC DNA]</scope>
    <source>
        <strain evidence="7">RCC299 / NOUM17</strain>
    </source>
</reference>
<dbReference type="SUPFAM" id="SSF54928">
    <property type="entry name" value="RNA-binding domain, RBD"/>
    <property type="match status" value="1"/>
</dbReference>
<dbReference type="Gene3D" id="3.30.70.330">
    <property type="match status" value="2"/>
</dbReference>
<dbReference type="AlphaFoldDB" id="C1EIT8"/>
<proteinExistence type="predicted"/>
<evidence type="ECO:0000256" key="4">
    <source>
        <dbReference type="SAM" id="MobiDB-lite"/>
    </source>
</evidence>
<feature type="compositionally biased region" description="Gly residues" evidence="4">
    <location>
        <begin position="262"/>
        <end position="271"/>
    </location>
</feature>
<feature type="compositionally biased region" description="Gly residues" evidence="4">
    <location>
        <begin position="408"/>
        <end position="430"/>
    </location>
</feature>
<keyword evidence="2 3" id="KW-0694">RNA-binding</keyword>
<dbReference type="CDD" id="cd00590">
    <property type="entry name" value="RRM_SF"/>
    <property type="match status" value="1"/>
</dbReference>
<feature type="compositionally biased region" description="Basic and acidic residues" evidence="4">
    <location>
        <begin position="690"/>
        <end position="701"/>
    </location>
</feature>
<feature type="compositionally biased region" description="Polar residues" evidence="4">
    <location>
        <begin position="432"/>
        <end position="443"/>
    </location>
</feature>
<dbReference type="KEGG" id="mis:MICPUN_64697"/>
<feature type="domain" description="RRM" evidence="5">
    <location>
        <begin position="461"/>
        <end position="534"/>
    </location>
</feature>
<dbReference type="InterPro" id="IPR012677">
    <property type="entry name" value="Nucleotide-bd_a/b_plait_sf"/>
</dbReference>
<dbReference type="InParanoid" id="C1EIT8"/>
<feature type="region of interest" description="Disordered" evidence="4">
    <location>
        <begin position="897"/>
        <end position="917"/>
    </location>
</feature>
<evidence type="ECO:0000256" key="2">
    <source>
        <dbReference type="ARBA" id="ARBA00022884"/>
    </source>
</evidence>
<evidence type="ECO:0000256" key="1">
    <source>
        <dbReference type="ARBA" id="ARBA00022737"/>
    </source>
</evidence>
<dbReference type="GeneID" id="8249746"/>
<dbReference type="SMART" id="SM00360">
    <property type="entry name" value="RRM"/>
    <property type="match status" value="2"/>
</dbReference>
<dbReference type="GO" id="GO:0003723">
    <property type="term" value="F:RNA binding"/>
    <property type="evidence" value="ECO:0007669"/>
    <property type="project" value="UniProtKB-UniRule"/>
</dbReference>
<feature type="compositionally biased region" description="Pro residues" evidence="4">
    <location>
        <begin position="380"/>
        <end position="395"/>
    </location>
</feature>
<feature type="compositionally biased region" description="Basic and acidic residues" evidence="4">
    <location>
        <begin position="790"/>
        <end position="805"/>
    </location>
</feature>
<feature type="compositionally biased region" description="Low complexity" evidence="4">
    <location>
        <begin position="396"/>
        <end position="407"/>
    </location>
</feature>
<dbReference type="OMA" id="RWQPSAN"/>
<evidence type="ECO:0000259" key="5">
    <source>
        <dbReference type="PROSITE" id="PS50102"/>
    </source>
</evidence>
<evidence type="ECO:0000256" key="3">
    <source>
        <dbReference type="PROSITE-ProRule" id="PRU00176"/>
    </source>
</evidence>
<feature type="compositionally biased region" description="Basic and acidic residues" evidence="4">
    <location>
        <begin position="595"/>
        <end position="606"/>
    </location>
</feature>
<dbReference type="Pfam" id="PF00076">
    <property type="entry name" value="RRM_1"/>
    <property type="match status" value="1"/>
</dbReference>